<gene>
    <name evidence="1" type="ORF">RHMOL_Rhmol01G0175700</name>
</gene>
<sequence length="652" mass="73822">MAILRVGKDAPVYEKNDAVHFSIKMHYDGKLVIGINTRRYVGGKVAFFDWVDTDYMGMIELKDMVKELNLFGSMTYQYKVPARDLYHGFRHLEDDSDCIEMVKWVKLSKTIEVYIENHCNFSNENQHLSTAIVISEVDGDGDGDGDVNQGDGDDDYTHSGDDTTDLEEFVDSEADESEDDRLFDINVDKNVEWGGLSMGKGKELMSTKANDNEDSDAEGQSDELFFMYVNVFTLTLQGLIAACGEVAPYAEHRFCIRHFYNNFKELHKGLHLKELLFNAAKATHVARFNFHMEEMNAVDEGAVKWLADHPPMYWSRSHFRTLNKCDVLDNNRCESFNDTILDARSKTIIPMLEEIRFIMMERMQKRREKMREHTDVLCPNIKSRLNKRSDYASANCVAAWSGERIYQINCFSGEQVIVDLASHTCTCRKWDLTGFPCAHAIVAIEFNHENVDEYVAHWFTKQTYMASYEPIIYPMNGADMWPNTGVIGPLPPNVKKQAGRPKKLRKRGLDEPQIGTKLKRRNTTTTCAQCGMLGHNKRTCKGQPVTQKQGTTREKLPVRKKKSTTTKVQESASQPTIGTTRTNPSQLDMRTSGSQPQAAMGTTGAFNMRAQPQAATRTVPHPNSSQHFGGVMAKGKKSIKLSTLQQSSTKRA</sequence>
<comment type="caution">
    <text evidence="1">The sequence shown here is derived from an EMBL/GenBank/DDBJ whole genome shotgun (WGS) entry which is preliminary data.</text>
</comment>
<accession>A0ACC0Q5J3</accession>
<reference evidence="1" key="1">
    <citation type="submission" date="2022-02" db="EMBL/GenBank/DDBJ databases">
        <title>Plant Genome Project.</title>
        <authorList>
            <person name="Zhang R.-G."/>
        </authorList>
    </citation>
    <scope>NUCLEOTIDE SEQUENCE</scope>
    <source>
        <strain evidence="1">AT1</strain>
    </source>
</reference>
<dbReference type="EMBL" id="CM046388">
    <property type="protein sequence ID" value="KAI8572142.1"/>
    <property type="molecule type" value="Genomic_DNA"/>
</dbReference>
<evidence type="ECO:0000313" key="2">
    <source>
        <dbReference type="Proteomes" id="UP001062846"/>
    </source>
</evidence>
<name>A0ACC0Q5J3_RHOML</name>
<keyword evidence="2" id="KW-1185">Reference proteome</keyword>
<protein>
    <submittedName>
        <fullName evidence="1">Uncharacterized protein</fullName>
    </submittedName>
</protein>
<organism evidence="1 2">
    <name type="scientific">Rhododendron molle</name>
    <name type="common">Chinese azalea</name>
    <name type="synonym">Azalea mollis</name>
    <dbReference type="NCBI Taxonomy" id="49168"/>
    <lineage>
        <taxon>Eukaryota</taxon>
        <taxon>Viridiplantae</taxon>
        <taxon>Streptophyta</taxon>
        <taxon>Embryophyta</taxon>
        <taxon>Tracheophyta</taxon>
        <taxon>Spermatophyta</taxon>
        <taxon>Magnoliopsida</taxon>
        <taxon>eudicotyledons</taxon>
        <taxon>Gunneridae</taxon>
        <taxon>Pentapetalae</taxon>
        <taxon>asterids</taxon>
        <taxon>Ericales</taxon>
        <taxon>Ericaceae</taxon>
        <taxon>Ericoideae</taxon>
        <taxon>Rhodoreae</taxon>
        <taxon>Rhododendron</taxon>
    </lineage>
</organism>
<dbReference type="Proteomes" id="UP001062846">
    <property type="component" value="Chromosome 1"/>
</dbReference>
<evidence type="ECO:0000313" key="1">
    <source>
        <dbReference type="EMBL" id="KAI8572142.1"/>
    </source>
</evidence>
<proteinExistence type="predicted"/>